<name>A0A3M6QFV3_9BURK</name>
<reference evidence="3 4" key="1">
    <citation type="submission" date="2018-10" db="EMBL/GenBank/DDBJ databases">
        <title>Comamonadaceae CDC group NO-1 genome sequencing and assembly.</title>
        <authorList>
            <person name="Bernier A.-M."/>
            <person name="Bernard K."/>
        </authorList>
    </citation>
    <scope>NUCLEOTIDE SEQUENCE [LARGE SCALE GENOMIC DNA]</scope>
    <source>
        <strain evidence="3 4">NML161473</strain>
    </source>
</reference>
<dbReference type="Gene3D" id="3.30.1450.10">
    <property type="match status" value="1"/>
</dbReference>
<evidence type="ECO:0000256" key="1">
    <source>
        <dbReference type="ARBA" id="ARBA00022729"/>
    </source>
</evidence>
<keyword evidence="1 2" id="KW-0732">Signal</keyword>
<feature type="signal peptide" evidence="2">
    <location>
        <begin position="1"/>
        <end position="26"/>
    </location>
</feature>
<gene>
    <name evidence="3" type="ORF">EBQ25_03150</name>
</gene>
<dbReference type="EMBL" id="RDQL01000003">
    <property type="protein sequence ID" value="RMX01785.1"/>
    <property type="molecule type" value="Genomic_DNA"/>
</dbReference>
<sequence length="139" mass="14594">MVQSGALAAGATFLAAALVLSGCQSAAQHRADTQSAEDRLTVGTVQKEIRIGMSGAEVAGVLGSPNIVSTDEQRREVWIYDKIATNKAYSTSQGGIGALVLGFHASSGASSTSQQTLTVIIKFDDARKVRDFAYHTSKF</sequence>
<dbReference type="Proteomes" id="UP000267035">
    <property type="component" value="Unassembled WGS sequence"/>
</dbReference>
<proteinExistence type="predicted"/>
<evidence type="ECO:0008006" key="5">
    <source>
        <dbReference type="Google" id="ProtNLM"/>
    </source>
</evidence>
<evidence type="ECO:0000313" key="4">
    <source>
        <dbReference type="Proteomes" id="UP000267035"/>
    </source>
</evidence>
<organism evidence="3 4">
    <name type="scientific">Allofranklinella schreckenbergeri</name>
    <dbReference type="NCBI Taxonomy" id="1076744"/>
    <lineage>
        <taxon>Bacteria</taxon>
        <taxon>Pseudomonadati</taxon>
        <taxon>Pseudomonadota</taxon>
        <taxon>Betaproteobacteria</taxon>
        <taxon>Burkholderiales</taxon>
        <taxon>Comamonadaceae</taxon>
        <taxon>Allofranklinella</taxon>
    </lineage>
</organism>
<evidence type="ECO:0000256" key="2">
    <source>
        <dbReference type="SAM" id="SignalP"/>
    </source>
</evidence>
<dbReference type="InterPro" id="IPR037873">
    <property type="entry name" value="BamE-like"/>
</dbReference>
<keyword evidence="4" id="KW-1185">Reference proteome</keyword>
<protein>
    <recommendedName>
        <fullName evidence="5">Lipoprotein SmpA/OmlA domain-containing protein</fullName>
    </recommendedName>
</protein>
<comment type="caution">
    <text evidence="3">The sequence shown here is derived from an EMBL/GenBank/DDBJ whole genome shotgun (WGS) entry which is preliminary data.</text>
</comment>
<evidence type="ECO:0000313" key="3">
    <source>
        <dbReference type="EMBL" id="RMX01785.1"/>
    </source>
</evidence>
<dbReference type="AlphaFoldDB" id="A0A3M6QFV3"/>
<feature type="chain" id="PRO_5018096565" description="Lipoprotein SmpA/OmlA domain-containing protein" evidence="2">
    <location>
        <begin position="27"/>
        <end position="139"/>
    </location>
</feature>
<accession>A0A3M6QFV3</accession>
<dbReference type="RefSeq" id="WP_122253591.1">
    <property type="nucleotide sequence ID" value="NZ_RDQL01000003.1"/>
</dbReference>